<protein>
    <submittedName>
        <fullName evidence="2">Uncharacterized protein</fullName>
    </submittedName>
</protein>
<organism evidence="2 4">
    <name type="scientific">Acidipropionibacterium acidipropionici</name>
    <dbReference type="NCBI Taxonomy" id="1748"/>
    <lineage>
        <taxon>Bacteria</taxon>
        <taxon>Bacillati</taxon>
        <taxon>Actinomycetota</taxon>
        <taxon>Actinomycetes</taxon>
        <taxon>Propionibacteriales</taxon>
        <taxon>Propionibacteriaceae</taxon>
        <taxon>Acidipropionibacterium</taxon>
    </lineage>
</organism>
<dbReference type="AlphaFoldDB" id="A0AAC9FBM5"/>
<dbReference type="RefSeq" id="WP_062818769.1">
    <property type="nucleotide sequence ID" value="NZ_CP014352.1"/>
</dbReference>
<proteinExistence type="predicted"/>
<accession>A0AAC9FBM5</accession>
<feature type="region of interest" description="Disordered" evidence="1">
    <location>
        <begin position="51"/>
        <end position="91"/>
    </location>
</feature>
<keyword evidence="5" id="KW-1185">Reference proteome</keyword>
<evidence type="ECO:0000256" key="1">
    <source>
        <dbReference type="SAM" id="MobiDB-lite"/>
    </source>
</evidence>
<dbReference type="EMBL" id="CP015970">
    <property type="protein sequence ID" value="AOZ45677.1"/>
    <property type="molecule type" value="Genomic_DNA"/>
</dbReference>
<feature type="compositionally biased region" description="Basic and acidic residues" evidence="1">
    <location>
        <begin position="75"/>
        <end position="84"/>
    </location>
</feature>
<dbReference type="Proteomes" id="UP000178666">
    <property type="component" value="Chromosome"/>
</dbReference>
<evidence type="ECO:0000313" key="4">
    <source>
        <dbReference type="Proteomes" id="UP000075221"/>
    </source>
</evidence>
<evidence type="ECO:0000313" key="2">
    <source>
        <dbReference type="EMBL" id="AMS04181.1"/>
    </source>
</evidence>
<feature type="compositionally biased region" description="Pro residues" evidence="1">
    <location>
        <begin position="57"/>
        <end position="70"/>
    </location>
</feature>
<sequence>MLDEQSYRTKTTGLPQGIVYEVQNSTTGQTFEFSGGADGKLVYTVASLEGRDLVPGEEPPQAGPVDPGPCAPERASAERNDDGRASPGGFIRYYGLRGQGLAP</sequence>
<name>A0AAC9FBM5_9ACTN</name>
<dbReference type="Proteomes" id="UP000075221">
    <property type="component" value="Chromosome"/>
</dbReference>
<evidence type="ECO:0000313" key="5">
    <source>
        <dbReference type="Proteomes" id="UP000178666"/>
    </source>
</evidence>
<reference evidence="3 5" key="1">
    <citation type="journal article" date="2016" name="Plant Dis.">
        <title>Improved production of propionic acid using genome shuffling.</title>
        <authorList>
            <person name="Luna-Flores C.H."/>
            <person name="Palfreyman R.W."/>
            <person name="Kromer J.O."/>
            <person name="Nielsen L.K."/>
            <person name="Marcellin E."/>
        </authorList>
    </citation>
    <scope>NUCLEOTIDE SEQUENCE [LARGE SCALE GENOMIC DNA]</scope>
    <source>
        <strain evidence="3 5">F3E8</strain>
    </source>
</reference>
<reference evidence="2 4" key="2">
    <citation type="submission" date="2016-02" db="EMBL/GenBank/DDBJ databases">
        <title>Complete Genome Sequence of Propionibacterium acidipropionici ATCC 55737.</title>
        <authorList>
            <person name="Luna Flores C.H."/>
            <person name="Nielsen L.K."/>
            <person name="Marcellin E."/>
        </authorList>
    </citation>
    <scope>NUCLEOTIDE SEQUENCE [LARGE SCALE GENOMIC DNA]</scope>
    <source>
        <strain evidence="2 4">ATCC 55737</strain>
    </source>
</reference>
<evidence type="ECO:0000313" key="3">
    <source>
        <dbReference type="EMBL" id="AOZ45677.1"/>
    </source>
</evidence>
<dbReference type="EMBL" id="CP014352">
    <property type="protein sequence ID" value="AMS04181.1"/>
    <property type="molecule type" value="Genomic_DNA"/>
</dbReference>
<gene>
    <name evidence="3" type="ORF">A8L58_01920</name>
    <name evidence="2" type="ORF">AXH35_00450</name>
</gene>